<dbReference type="RefSeq" id="WP_131777385.1">
    <property type="nucleotide sequence ID" value="NZ_BMOB01000013.1"/>
</dbReference>
<dbReference type="EMBL" id="BMOB01000013">
    <property type="protein sequence ID" value="GGI92326.1"/>
    <property type="molecule type" value="Genomic_DNA"/>
</dbReference>
<gene>
    <name evidence="1" type="ORF">GCM10007966_21210</name>
</gene>
<dbReference type="Proteomes" id="UP000630149">
    <property type="component" value="Unassembled WGS sequence"/>
</dbReference>
<reference evidence="1" key="1">
    <citation type="journal article" date="2014" name="Int. J. Syst. Evol. Microbiol.">
        <title>Complete genome sequence of Corynebacterium casei LMG S-19264T (=DSM 44701T), isolated from a smear-ripened cheese.</title>
        <authorList>
            <consortium name="US DOE Joint Genome Institute (JGI-PGF)"/>
            <person name="Walter F."/>
            <person name="Albersmeier A."/>
            <person name="Kalinowski J."/>
            <person name="Ruckert C."/>
        </authorList>
    </citation>
    <scope>NUCLEOTIDE SEQUENCE</scope>
    <source>
        <strain evidence="1">JCM 13919</strain>
    </source>
</reference>
<keyword evidence="2" id="KW-1185">Reference proteome</keyword>
<accession>A0A917JYI1</accession>
<dbReference type="AlphaFoldDB" id="A0A917JYI1"/>
<organism evidence="1 2">
    <name type="scientific">Legionella impletisoli</name>
    <dbReference type="NCBI Taxonomy" id="343510"/>
    <lineage>
        <taxon>Bacteria</taxon>
        <taxon>Pseudomonadati</taxon>
        <taxon>Pseudomonadota</taxon>
        <taxon>Gammaproteobacteria</taxon>
        <taxon>Legionellales</taxon>
        <taxon>Legionellaceae</taxon>
        <taxon>Legionella</taxon>
    </lineage>
</organism>
<reference evidence="1" key="2">
    <citation type="submission" date="2020-09" db="EMBL/GenBank/DDBJ databases">
        <authorList>
            <person name="Sun Q."/>
            <person name="Ohkuma M."/>
        </authorList>
    </citation>
    <scope>NUCLEOTIDE SEQUENCE</scope>
    <source>
        <strain evidence="1">JCM 13919</strain>
    </source>
</reference>
<proteinExistence type="predicted"/>
<comment type="caution">
    <text evidence="1">The sequence shown here is derived from an EMBL/GenBank/DDBJ whole genome shotgun (WGS) entry which is preliminary data.</text>
</comment>
<protein>
    <submittedName>
        <fullName evidence="1">Uncharacterized protein</fullName>
    </submittedName>
</protein>
<dbReference type="OrthoDB" id="5638046at2"/>
<evidence type="ECO:0000313" key="2">
    <source>
        <dbReference type="Proteomes" id="UP000630149"/>
    </source>
</evidence>
<name>A0A917JYI1_9GAMM</name>
<evidence type="ECO:0000313" key="1">
    <source>
        <dbReference type="EMBL" id="GGI92326.1"/>
    </source>
</evidence>
<sequence>MGRWLKKLNDMQESELTKLTNPPYVGFVSTKAEGFHKKNNKDKDLINFVQGCLKDLDIKPQQVIDNLLSIEDGQDIINGNISPQSLRLHIQLWLKAGKPYYSGKDYLQSKNM</sequence>